<dbReference type="STRING" id="244447.ENSCSEP00000002837"/>
<accession>A0A3P8UKB9</accession>
<dbReference type="Ensembl" id="ENSCSET00000002882.1">
    <property type="protein sequence ID" value="ENSCSEP00000002838.1"/>
    <property type="gene ID" value="ENSCSEG00000001875.1"/>
</dbReference>
<dbReference type="GeneTree" id="ENSGT00940000157392"/>
<evidence type="ECO:0000256" key="4">
    <source>
        <dbReference type="ARBA" id="ARBA00022700"/>
    </source>
</evidence>
<dbReference type="Gene3D" id="3.30.505.10">
    <property type="entry name" value="SH2 domain"/>
    <property type="match status" value="1"/>
</dbReference>
<dbReference type="PANTHER" id="PTHR10155:SF9">
    <property type="entry name" value="CYTOKINE-INDUCIBLE SH2-CONTAINING PROTEIN"/>
    <property type="match status" value="1"/>
</dbReference>
<dbReference type="InterPro" id="IPR001496">
    <property type="entry name" value="SOCS_box"/>
</dbReference>
<organism evidence="11 12">
    <name type="scientific">Cynoglossus semilaevis</name>
    <name type="common">Tongue sole</name>
    <dbReference type="NCBI Taxonomy" id="244447"/>
    <lineage>
        <taxon>Eukaryota</taxon>
        <taxon>Metazoa</taxon>
        <taxon>Chordata</taxon>
        <taxon>Craniata</taxon>
        <taxon>Vertebrata</taxon>
        <taxon>Euteleostomi</taxon>
        <taxon>Actinopterygii</taxon>
        <taxon>Neopterygii</taxon>
        <taxon>Teleostei</taxon>
        <taxon>Neoteleostei</taxon>
        <taxon>Acanthomorphata</taxon>
        <taxon>Carangaria</taxon>
        <taxon>Pleuronectiformes</taxon>
        <taxon>Pleuronectoidei</taxon>
        <taxon>Cynoglossidae</taxon>
        <taxon>Cynoglossinae</taxon>
        <taxon>Cynoglossus</taxon>
    </lineage>
</organism>
<dbReference type="OrthoDB" id="10063348at2759"/>
<evidence type="ECO:0000256" key="2">
    <source>
        <dbReference type="ARBA" id="ARBA00021548"/>
    </source>
</evidence>
<evidence type="ECO:0000256" key="7">
    <source>
        <dbReference type="PROSITE-ProRule" id="PRU00191"/>
    </source>
</evidence>
<reference evidence="11 12" key="1">
    <citation type="journal article" date="2014" name="Nat. Genet.">
        <title>Whole-genome sequence of a flatfish provides insights into ZW sex chromosome evolution and adaptation to a benthic lifestyle.</title>
        <authorList>
            <person name="Chen S."/>
            <person name="Zhang G."/>
            <person name="Shao C."/>
            <person name="Huang Q."/>
            <person name="Liu G."/>
            <person name="Zhang P."/>
            <person name="Song W."/>
            <person name="An N."/>
            <person name="Chalopin D."/>
            <person name="Volff J.N."/>
            <person name="Hong Y."/>
            <person name="Li Q."/>
            <person name="Sha Z."/>
            <person name="Zhou H."/>
            <person name="Xie M."/>
            <person name="Yu Q."/>
            <person name="Liu Y."/>
            <person name="Xiang H."/>
            <person name="Wang N."/>
            <person name="Wu K."/>
            <person name="Yang C."/>
            <person name="Zhou Q."/>
            <person name="Liao X."/>
            <person name="Yang L."/>
            <person name="Hu Q."/>
            <person name="Zhang J."/>
            <person name="Meng L."/>
            <person name="Jin L."/>
            <person name="Tian Y."/>
            <person name="Lian J."/>
            <person name="Yang J."/>
            <person name="Miao G."/>
            <person name="Liu S."/>
            <person name="Liang Z."/>
            <person name="Yan F."/>
            <person name="Li Y."/>
            <person name="Sun B."/>
            <person name="Zhang H."/>
            <person name="Zhang J."/>
            <person name="Zhu Y."/>
            <person name="Du M."/>
            <person name="Zhao Y."/>
            <person name="Schartl M."/>
            <person name="Tang Q."/>
            <person name="Wang J."/>
        </authorList>
    </citation>
    <scope>NUCLEOTIDE SEQUENCE</scope>
</reference>
<dbReference type="GO" id="GO:0046935">
    <property type="term" value="F:1-phosphatidylinositol-3-kinase regulator activity"/>
    <property type="evidence" value="ECO:0007669"/>
    <property type="project" value="TreeGrafter"/>
</dbReference>
<evidence type="ECO:0000259" key="10">
    <source>
        <dbReference type="PROSITE" id="PS50225"/>
    </source>
</evidence>
<protein>
    <recommendedName>
        <fullName evidence="2">Cytokine-inducible SH2-containing protein</fullName>
    </recommendedName>
</protein>
<dbReference type="Proteomes" id="UP000265120">
    <property type="component" value="Chromosome 11"/>
</dbReference>
<dbReference type="SMART" id="SM00252">
    <property type="entry name" value="SH2"/>
    <property type="match status" value="1"/>
</dbReference>
<dbReference type="AlphaFoldDB" id="A0A3P8UKB9"/>
<evidence type="ECO:0000259" key="9">
    <source>
        <dbReference type="PROSITE" id="PS50001"/>
    </source>
</evidence>
<dbReference type="Pfam" id="PF07525">
    <property type="entry name" value="SOCS_box"/>
    <property type="match status" value="1"/>
</dbReference>
<dbReference type="Pfam" id="PF00017">
    <property type="entry name" value="SH2"/>
    <property type="match status" value="1"/>
</dbReference>
<evidence type="ECO:0000256" key="6">
    <source>
        <dbReference type="ARBA" id="ARBA00022999"/>
    </source>
</evidence>
<dbReference type="SUPFAM" id="SSF158235">
    <property type="entry name" value="SOCS box-like"/>
    <property type="match status" value="1"/>
</dbReference>
<feature type="domain" description="SH2" evidence="9">
    <location>
        <begin position="48"/>
        <end position="159"/>
    </location>
</feature>
<dbReference type="PROSITE" id="PS50001">
    <property type="entry name" value="SH2"/>
    <property type="match status" value="1"/>
</dbReference>
<dbReference type="SMART" id="SM00969">
    <property type="entry name" value="SOCS_box"/>
    <property type="match status" value="1"/>
</dbReference>
<dbReference type="PRINTS" id="PR00401">
    <property type="entry name" value="SH2DOMAIN"/>
</dbReference>
<dbReference type="InterPro" id="IPR036036">
    <property type="entry name" value="SOCS_box-like_dom_sf"/>
</dbReference>
<evidence type="ECO:0000313" key="12">
    <source>
        <dbReference type="Proteomes" id="UP000265120"/>
    </source>
</evidence>
<keyword evidence="4" id="KW-0734">Signal transduction inhibitor</keyword>
<keyword evidence="3" id="KW-0341">Growth regulation</keyword>
<name>A0A3P8UKB9_CYNSE</name>
<dbReference type="Ensembl" id="ENSCSET00000002881.1">
    <property type="protein sequence ID" value="ENSCSEP00000002837.1"/>
    <property type="gene ID" value="ENSCSEG00000001875.1"/>
</dbReference>
<dbReference type="GO" id="GO:0009968">
    <property type="term" value="P:negative regulation of signal transduction"/>
    <property type="evidence" value="ECO:0007669"/>
    <property type="project" value="UniProtKB-KW"/>
</dbReference>
<proteinExistence type="predicted"/>
<dbReference type="GO" id="GO:0035556">
    <property type="term" value="P:intracellular signal transduction"/>
    <property type="evidence" value="ECO:0007669"/>
    <property type="project" value="InterPro"/>
</dbReference>
<comment type="pathway">
    <text evidence="1">Protein modification; protein ubiquitination.</text>
</comment>
<dbReference type="GO" id="GO:0016567">
    <property type="term" value="P:protein ubiquitination"/>
    <property type="evidence" value="ECO:0007669"/>
    <property type="project" value="UniProtKB-UniPathway"/>
</dbReference>
<keyword evidence="12" id="KW-1185">Reference proteome</keyword>
<dbReference type="SUPFAM" id="SSF55550">
    <property type="entry name" value="SH2 domain"/>
    <property type="match status" value="1"/>
</dbReference>
<sequence length="203" mass="22773">MVARTGAVSHHEQQVGSCCSHHFVSYWDPAKDLPCVTTTLHHLQTSGWYWGSISAGEAREVLLTKSEGTFLVRDSSHPRYMLTLSVKTRCGPTSVRIQYSEGTFWLDSISSSVPKLQSFPSVLSLIQHYRSPSGTEQDPHPEDKPDPDGGVPLRLTNPLHKPGVCPSLQHLARLVIHRHSNCSQKLPLPKPLLHYLQEYPFYI</sequence>
<dbReference type="PANTHER" id="PTHR10155">
    <property type="entry name" value="PHOSPHATIDYLINOSITOL 3-KINASE REGULATORY SUBUNIT"/>
    <property type="match status" value="1"/>
</dbReference>
<dbReference type="GO" id="GO:0005942">
    <property type="term" value="C:phosphatidylinositol 3-kinase complex"/>
    <property type="evidence" value="ECO:0007669"/>
    <property type="project" value="TreeGrafter"/>
</dbReference>
<dbReference type="InterPro" id="IPR035887">
    <property type="entry name" value="CIS_SH2"/>
</dbReference>
<keyword evidence="5" id="KW-0833">Ubl conjugation pathway</keyword>
<evidence type="ECO:0000256" key="8">
    <source>
        <dbReference type="SAM" id="MobiDB-lite"/>
    </source>
</evidence>
<dbReference type="UniPathway" id="UPA00143"/>
<keyword evidence="6 7" id="KW-0727">SH2 domain</keyword>
<evidence type="ECO:0000313" key="11">
    <source>
        <dbReference type="Ensembl" id="ENSCSEP00000002837.1"/>
    </source>
</evidence>
<dbReference type="KEGG" id="csem:103385833"/>
<dbReference type="FunFam" id="1.10.750.20:FF:000002">
    <property type="entry name" value="Suppressor of cytokine signaling 2"/>
    <property type="match status" value="1"/>
</dbReference>
<dbReference type="OMA" id="LSEPIMQ"/>
<dbReference type="InterPro" id="IPR000980">
    <property type="entry name" value="SH2"/>
</dbReference>
<dbReference type="CDD" id="cd10718">
    <property type="entry name" value="SH2_CIS"/>
    <property type="match status" value="1"/>
</dbReference>
<dbReference type="GeneID" id="103385833"/>
<dbReference type="PROSITE" id="PS50225">
    <property type="entry name" value="SOCS"/>
    <property type="match status" value="1"/>
</dbReference>
<feature type="compositionally biased region" description="Basic and acidic residues" evidence="8">
    <location>
        <begin position="137"/>
        <end position="147"/>
    </location>
</feature>
<reference evidence="11" key="2">
    <citation type="submission" date="2025-05" db="UniProtKB">
        <authorList>
            <consortium name="Ensembl"/>
        </authorList>
    </citation>
    <scope>IDENTIFICATION</scope>
</reference>
<evidence type="ECO:0000256" key="3">
    <source>
        <dbReference type="ARBA" id="ARBA00022604"/>
    </source>
</evidence>
<evidence type="ECO:0000256" key="5">
    <source>
        <dbReference type="ARBA" id="ARBA00022786"/>
    </source>
</evidence>
<dbReference type="InterPro" id="IPR036860">
    <property type="entry name" value="SH2_dom_sf"/>
</dbReference>
<evidence type="ECO:0000256" key="1">
    <source>
        <dbReference type="ARBA" id="ARBA00004906"/>
    </source>
</evidence>
<feature type="region of interest" description="Disordered" evidence="8">
    <location>
        <begin position="131"/>
        <end position="156"/>
    </location>
</feature>
<dbReference type="SMART" id="SM00253">
    <property type="entry name" value="SOCS"/>
    <property type="match status" value="1"/>
</dbReference>
<dbReference type="RefSeq" id="XP_008318054.1">
    <property type="nucleotide sequence ID" value="XM_008319832.3"/>
</dbReference>
<dbReference type="GO" id="GO:0046854">
    <property type="term" value="P:phosphatidylinositol phosphate biosynthetic process"/>
    <property type="evidence" value="ECO:0007669"/>
    <property type="project" value="TreeGrafter"/>
</dbReference>
<feature type="domain" description="SOCS box" evidence="10">
    <location>
        <begin position="154"/>
        <end position="202"/>
    </location>
</feature>
<dbReference type="RefSeq" id="XP_024916107.1">
    <property type="nucleotide sequence ID" value="XM_025060339.1"/>
</dbReference>